<dbReference type="InterPro" id="IPR001753">
    <property type="entry name" value="Enoyl-CoA_hydra/iso"/>
</dbReference>
<protein>
    <recommendedName>
        <fullName evidence="2">Enoyl-CoA hydratase</fullName>
    </recommendedName>
</protein>
<gene>
    <name evidence="1" type="ORF">METZ01_LOCUS428799</name>
</gene>
<evidence type="ECO:0000313" key="1">
    <source>
        <dbReference type="EMBL" id="SVD75945.1"/>
    </source>
</evidence>
<feature type="non-terminal residue" evidence="1">
    <location>
        <position position="1"/>
    </location>
</feature>
<dbReference type="SUPFAM" id="SSF52096">
    <property type="entry name" value="ClpP/crotonase"/>
    <property type="match status" value="1"/>
</dbReference>
<proteinExistence type="predicted"/>
<dbReference type="Gene3D" id="3.90.226.10">
    <property type="entry name" value="2-enoyl-CoA Hydratase, Chain A, domain 1"/>
    <property type="match status" value="1"/>
</dbReference>
<name>A0A382XZ67_9ZZZZ</name>
<sequence>FTARKFDALQAKEFGILEEVYSIKDLDLKTKQLIENIALNAPLTIKSAKMAIDSELNDKKAFEECLKAEQDCFDSDDYAEGRTAFAEKRKPIFKGN</sequence>
<reference evidence="1" key="1">
    <citation type="submission" date="2018-05" db="EMBL/GenBank/DDBJ databases">
        <authorList>
            <person name="Lanie J.A."/>
            <person name="Ng W.-L."/>
            <person name="Kazmierczak K.M."/>
            <person name="Andrzejewski T.M."/>
            <person name="Davidsen T.M."/>
            <person name="Wayne K.J."/>
            <person name="Tettelin H."/>
            <person name="Glass J.I."/>
            <person name="Rusch D."/>
            <person name="Podicherti R."/>
            <person name="Tsui H.-C.T."/>
            <person name="Winkler M.E."/>
        </authorList>
    </citation>
    <scope>NUCLEOTIDE SEQUENCE</scope>
</reference>
<dbReference type="EMBL" id="UINC01171399">
    <property type="protein sequence ID" value="SVD75945.1"/>
    <property type="molecule type" value="Genomic_DNA"/>
</dbReference>
<organism evidence="1">
    <name type="scientific">marine metagenome</name>
    <dbReference type="NCBI Taxonomy" id="408172"/>
    <lineage>
        <taxon>unclassified sequences</taxon>
        <taxon>metagenomes</taxon>
        <taxon>ecological metagenomes</taxon>
    </lineage>
</organism>
<evidence type="ECO:0008006" key="2">
    <source>
        <dbReference type="Google" id="ProtNLM"/>
    </source>
</evidence>
<dbReference type="AlphaFoldDB" id="A0A382XZ67"/>
<dbReference type="InterPro" id="IPR029045">
    <property type="entry name" value="ClpP/crotonase-like_dom_sf"/>
</dbReference>
<accession>A0A382XZ67</accession>
<dbReference type="Pfam" id="PF00378">
    <property type="entry name" value="ECH_1"/>
    <property type="match status" value="1"/>
</dbReference>